<reference evidence="3 4" key="1">
    <citation type="journal article" date="2013" name="Genome Biol.">
        <title>Genome of Acanthamoeba castellanii highlights extensive lateral gene transfer and early evolution of tyrosine kinase signaling.</title>
        <authorList>
            <person name="Clarke M."/>
            <person name="Lohan A.J."/>
            <person name="Liu B."/>
            <person name="Lagkouvardos I."/>
            <person name="Roy S."/>
            <person name="Zafar N."/>
            <person name="Bertelli C."/>
            <person name="Schilde C."/>
            <person name="Kianianmomeni A."/>
            <person name="Burglin T.R."/>
            <person name="Frech C."/>
            <person name="Turcotte B."/>
            <person name="Kopec K.O."/>
            <person name="Synnott J.M."/>
            <person name="Choo C."/>
            <person name="Paponov I."/>
            <person name="Finkler A."/>
            <person name="Soon Heng Tan C."/>
            <person name="Hutchins A.P."/>
            <person name="Weinmeier T."/>
            <person name="Rattei T."/>
            <person name="Chu J.S."/>
            <person name="Gimenez G."/>
            <person name="Irimia M."/>
            <person name="Rigden D.J."/>
            <person name="Fitzpatrick D.A."/>
            <person name="Lorenzo-Morales J."/>
            <person name="Bateman A."/>
            <person name="Chiu C.H."/>
            <person name="Tang P."/>
            <person name="Hegemann P."/>
            <person name="Fromm H."/>
            <person name="Raoult D."/>
            <person name="Greub G."/>
            <person name="Miranda-Saavedra D."/>
            <person name="Chen N."/>
            <person name="Nash P."/>
            <person name="Ginger M.L."/>
            <person name="Horn M."/>
            <person name="Schaap P."/>
            <person name="Caler L."/>
            <person name="Loftus B."/>
        </authorList>
    </citation>
    <scope>NUCLEOTIDE SEQUENCE [LARGE SCALE GENOMIC DNA]</scope>
    <source>
        <strain evidence="3 4">Neff</strain>
    </source>
</reference>
<evidence type="ECO:0000256" key="1">
    <source>
        <dbReference type="SAM" id="MobiDB-lite"/>
    </source>
</evidence>
<dbReference type="Proteomes" id="UP000011083">
    <property type="component" value="Unassembled WGS sequence"/>
</dbReference>
<name>L8HAT4_ACACF</name>
<feature type="compositionally biased region" description="Low complexity" evidence="1">
    <location>
        <begin position="71"/>
        <end position="83"/>
    </location>
</feature>
<dbReference type="VEuPathDB" id="AmoebaDB:ACA1_253640"/>
<feature type="transmembrane region" description="Helical" evidence="2">
    <location>
        <begin position="292"/>
        <end position="313"/>
    </location>
</feature>
<sequence>MTSSSSSAEPVRTHDGGLRLFPAAQIQTALAHNFCVWERPRTGAGRRCERGLFCGLRPLQAFVRKCLAAAPPSNPPSLLTSASDSDELRHGARARPARREKIAALITCGRGSGRTSAALVMAHHITSPLDDGDDGVDSNVDADVARDAAVDQPGANCNGRRIVYVDCGAAEHAALRSGAPRERIRGLLRFLSRELDFDETHSSPPPQVKREDNEKNDENEDEEESDEATIEAVAKKVELMTTTRRGAATGNRVAVILDDYHAMVMAEEGSLTSGASGRAEVLVRLHEAIADLAVVGVFFILTSTPCLALYLYYFAAADDDHHRHGPGQPRPAEPQVPSEPYGGGGKRKVVGHVSTDCAQKRAKTAHGGHHAGQTTRPTSVVDKVRVRNCLKGLHVYDIPGEAGSEGELKATELLLRHYLPALHKHHLKAILHHLGAAQVPLHPALLVSSAVAWCLADEQTQAQEQEQATVFTVALADPTRPVVHDRLLRALAAVHGDVASLLAVGGGGGYVGLLHAYASEGGEERPKGALWASLLAKDAEGRWRLKDVYLTTVLHFYVDREEEDASEELTWRLKPMPMPMPIGLGLGPPAPSLPPVVLLTHAAHLWRVSMTPG</sequence>
<dbReference type="RefSeq" id="XP_004367623.1">
    <property type="nucleotide sequence ID" value="XM_004367566.1"/>
</dbReference>
<keyword evidence="2" id="KW-0472">Membrane</keyword>
<dbReference type="GeneID" id="14923301"/>
<dbReference type="KEGG" id="acan:ACA1_253640"/>
<keyword evidence="2" id="KW-1133">Transmembrane helix</keyword>
<accession>L8HAT4</accession>
<gene>
    <name evidence="3" type="ORF">ACA1_253640</name>
</gene>
<evidence type="ECO:0000313" key="4">
    <source>
        <dbReference type="Proteomes" id="UP000011083"/>
    </source>
</evidence>
<feature type="compositionally biased region" description="Acidic residues" evidence="1">
    <location>
        <begin position="214"/>
        <end position="229"/>
    </location>
</feature>
<organism evidence="3 4">
    <name type="scientific">Acanthamoeba castellanii (strain ATCC 30010 / Neff)</name>
    <dbReference type="NCBI Taxonomy" id="1257118"/>
    <lineage>
        <taxon>Eukaryota</taxon>
        <taxon>Amoebozoa</taxon>
        <taxon>Discosea</taxon>
        <taxon>Longamoebia</taxon>
        <taxon>Centramoebida</taxon>
        <taxon>Acanthamoebidae</taxon>
        <taxon>Acanthamoeba</taxon>
    </lineage>
</organism>
<dbReference type="EMBL" id="KB007885">
    <property type="protein sequence ID" value="ELR22367.1"/>
    <property type="molecule type" value="Genomic_DNA"/>
</dbReference>
<dbReference type="AlphaFoldDB" id="L8HAT4"/>
<protein>
    <submittedName>
        <fullName evidence="3">Uncharacterized protein</fullName>
    </submittedName>
</protein>
<feature type="region of interest" description="Disordered" evidence="1">
    <location>
        <begin position="322"/>
        <end position="345"/>
    </location>
</feature>
<keyword evidence="2" id="KW-0812">Transmembrane</keyword>
<evidence type="ECO:0000256" key="2">
    <source>
        <dbReference type="SAM" id="Phobius"/>
    </source>
</evidence>
<feature type="region of interest" description="Disordered" evidence="1">
    <location>
        <begin position="71"/>
        <end position="94"/>
    </location>
</feature>
<proteinExistence type="predicted"/>
<feature type="region of interest" description="Disordered" evidence="1">
    <location>
        <begin position="196"/>
        <end position="229"/>
    </location>
</feature>
<evidence type="ECO:0000313" key="3">
    <source>
        <dbReference type="EMBL" id="ELR22367.1"/>
    </source>
</evidence>
<keyword evidence="4" id="KW-1185">Reference proteome</keyword>